<dbReference type="OrthoDB" id="9156567at2"/>
<dbReference type="AlphaFoldDB" id="Q5NWP4"/>
<accession>Q5NWP4</accession>
<name>Q5NWP4_AROAE</name>
<reference evidence="1 2" key="1">
    <citation type="journal article" date="2005" name="Arch. Microbiol.">
        <title>The genome sequence of an anaerobic aromatic-degrading denitrifying bacterium, strain EbN1.</title>
        <authorList>
            <person name="Rabus R."/>
            <person name="Kube M."/>
            <person name="Heider J."/>
            <person name="Beck A."/>
            <person name="Heitmann K."/>
            <person name="Widdel F."/>
            <person name="Reinhardt R."/>
        </authorList>
    </citation>
    <scope>NUCLEOTIDE SEQUENCE [LARGE SCALE GENOMIC DNA]</scope>
    <source>
        <strain evidence="1 2">EbN1</strain>
        <plasmid evidence="2">Plasmid pAzo1</plasmid>
    </source>
</reference>
<dbReference type="KEGG" id="eba:p1B366"/>
<organism evidence="1 2">
    <name type="scientific">Aromatoleum aromaticum (strain DSM 19018 / LMG 30748 / EbN1)</name>
    <name type="common">Azoarcus sp. (strain EbN1)</name>
    <dbReference type="NCBI Taxonomy" id="76114"/>
    <lineage>
        <taxon>Bacteria</taxon>
        <taxon>Pseudomonadati</taxon>
        <taxon>Pseudomonadota</taxon>
        <taxon>Betaproteobacteria</taxon>
        <taxon>Rhodocyclales</taxon>
        <taxon>Rhodocyclaceae</taxon>
        <taxon>Aromatoleum</taxon>
    </lineage>
</organism>
<keyword evidence="1" id="KW-0614">Plasmid</keyword>
<evidence type="ECO:0000313" key="1">
    <source>
        <dbReference type="EMBL" id="CAI10520.1"/>
    </source>
</evidence>
<keyword evidence="2" id="KW-1185">Reference proteome</keyword>
<sequence>MSSHWAWAERVIAQHDRDKPFAPENGDALRFSVGDPVIYTNAYGVQFKQRVTGLYQPSEPCSLYATGRRYLLDTDCYWMPVAEANLELDVSRAAL</sequence>
<geneLocation type="plasmid" evidence="2">
    <name>pAzo1</name>
</geneLocation>
<dbReference type="EMBL" id="CR555307">
    <property type="protein sequence ID" value="CAI10520.1"/>
    <property type="molecule type" value="Genomic_DNA"/>
</dbReference>
<dbReference type="RefSeq" id="WP_011254659.1">
    <property type="nucleotide sequence ID" value="NC_006823.1"/>
</dbReference>
<dbReference type="HOGENOM" id="CLU_2366755_0_0_4"/>
<dbReference type="Proteomes" id="UP000006552">
    <property type="component" value="Plasmid 1"/>
</dbReference>
<protein>
    <submittedName>
        <fullName evidence="1">Uncharacterized protein</fullName>
    </submittedName>
</protein>
<proteinExistence type="predicted"/>
<gene>
    <name evidence="1" type="ORF">p1B366</name>
</gene>
<evidence type="ECO:0000313" key="2">
    <source>
        <dbReference type="Proteomes" id="UP000006552"/>
    </source>
</evidence>